<evidence type="ECO:0000313" key="2">
    <source>
        <dbReference type="EMBL" id="PPK51589.1"/>
    </source>
</evidence>
<dbReference type="EMBL" id="PTIT01000043">
    <property type="protein sequence ID" value="PPK49913.1"/>
    <property type="molecule type" value="Genomic_DNA"/>
</dbReference>
<comment type="caution">
    <text evidence="2">The sequence shown here is derived from an EMBL/GenBank/DDBJ whole genome shotgun (WGS) entry which is preliminary data.</text>
</comment>
<keyword evidence="4" id="KW-1185">Reference proteome</keyword>
<organism evidence="2 3">
    <name type="scientific">Marinobacter persicus</name>
    <dbReference type="NCBI Taxonomy" id="930118"/>
    <lineage>
        <taxon>Bacteria</taxon>
        <taxon>Pseudomonadati</taxon>
        <taxon>Pseudomonadota</taxon>
        <taxon>Gammaproteobacteria</taxon>
        <taxon>Pseudomonadales</taxon>
        <taxon>Marinobacteraceae</taxon>
        <taxon>Marinobacter</taxon>
    </lineage>
</organism>
<reference evidence="1 4" key="1">
    <citation type="submission" date="2018-02" db="EMBL/GenBank/DDBJ databases">
        <title>Deep subsurface shale carbon reservoir microbial communities from Ohio and West Virginia, USA.</title>
        <authorList>
            <person name="Wrighton K."/>
        </authorList>
    </citation>
    <scope>NUCLEOTIDE SEQUENCE [LARGE SCALE GENOMIC DNA]</scope>
    <source>
        <strain evidence="1 4">UTICA-S1B6</strain>
    </source>
</reference>
<gene>
    <name evidence="2" type="ORF">B0H24_104416</name>
    <name evidence="1" type="ORF">BY455_14316</name>
</gene>
<sequence length="263" mass="28825">MLRITRVEDDPFFLLPHRTSGPKGKVRRNQLPFYCAYATGLPDTVDALIFTSDLQGRESGGKNRLLGVPVAEALNTMILKQEIPQPAGVCLCEDLYDYPDCHKLGGTGPVDEVYEAFSKVAPEILGVMGNHDQLAQPDALPANVHILDGGLRSVDKLTVGGVSGIVGNPSRNQRRTEVDFLSAVEKVTRSRPDLFLLHQGPADEERGRRGDPDVALSLATGYEGLTVFGHTRWQWPWLMTLGAGQVMNVDGRVVVILNEHRYG</sequence>
<dbReference type="SUPFAM" id="SSF56300">
    <property type="entry name" value="Metallo-dependent phosphatases"/>
    <property type="match status" value="1"/>
</dbReference>
<dbReference type="AlphaFoldDB" id="A0A2S6G259"/>
<proteinExistence type="predicted"/>
<evidence type="ECO:0000313" key="3">
    <source>
        <dbReference type="Proteomes" id="UP000239446"/>
    </source>
</evidence>
<dbReference type="EMBL" id="PTIU01000044">
    <property type="protein sequence ID" value="PPK51589.1"/>
    <property type="molecule type" value="Genomic_DNA"/>
</dbReference>
<reference evidence="2 3" key="2">
    <citation type="submission" date="2018-02" db="EMBL/GenBank/DDBJ databases">
        <title>Subsurface microbial communities from deep shales in Ohio and West Virginia, USA.</title>
        <authorList>
            <person name="Wrighton K."/>
        </authorList>
    </citation>
    <scope>NUCLEOTIDE SEQUENCE [LARGE SCALE GENOMIC DNA]</scope>
    <source>
        <strain evidence="2 3">UTICA-S1B9</strain>
    </source>
</reference>
<dbReference type="InterPro" id="IPR029052">
    <property type="entry name" value="Metallo-depent_PP-like"/>
</dbReference>
<accession>A0A2S6G259</accession>
<dbReference type="Proteomes" id="UP000239446">
    <property type="component" value="Unassembled WGS sequence"/>
</dbReference>
<evidence type="ECO:0000313" key="1">
    <source>
        <dbReference type="EMBL" id="PPK49913.1"/>
    </source>
</evidence>
<dbReference type="Proteomes" id="UP000239648">
    <property type="component" value="Unassembled WGS sequence"/>
</dbReference>
<dbReference type="RefSeq" id="WP_104417515.1">
    <property type="nucleotide sequence ID" value="NZ_PTIT01000043.1"/>
</dbReference>
<dbReference type="OrthoDB" id="2729229at2"/>
<name>A0A2S6G259_9GAMM</name>
<protein>
    <recommendedName>
        <fullName evidence="5">Calcineurin-like phosphoesterase domain-containing protein</fullName>
    </recommendedName>
</protein>
<evidence type="ECO:0000313" key="4">
    <source>
        <dbReference type="Proteomes" id="UP000239648"/>
    </source>
</evidence>
<evidence type="ECO:0008006" key="5">
    <source>
        <dbReference type="Google" id="ProtNLM"/>
    </source>
</evidence>